<gene>
    <name evidence="2" type="ORF">M0R45_018563</name>
</gene>
<evidence type="ECO:0000313" key="3">
    <source>
        <dbReference type="Proteomes" id="UP001457282"/>
    </source>
</evidence>
<feature type="compositionally biased region" description="Polar residues" evidence="1">
    <location>
        <begin position="59"/>
        <end position="68"/>
    </location>
</feature>
<evidence type="ECO:0008006" key="4">
    <source>
        <dbReference type="Google" id="ProtNLM"/>
    </source>
</evidence>
<reference evidence="2 3" key="1">
    <citation type="journal article" date="2023" name="G3 (Bethesda)">
        <title>A chromosome-length genome assembly and annotation of blackberry (Rubus argutus, cv. 'Hillquist').</title>
        <authorList>
            <person name="Bruna T."/>
            <person name="Aryal R."/>
            <person name="Dudchenko O."/>
            <person name="Sargent D.J."/>
            <person name="Mead D."/>
            <person name="Buti M."/>
            <person name="Cavallini A."/>
            <person name="Hytonen T."/>
            <person name="Andres J."/>
            <person name="Pham M."/>
            <person name="Weisz D."/>
            <person name="Mascagni F."/>
            <person name="Usai G."/>
            <person name="Natali L."/>
            <person name="Bassil N."/>
            <person name="Fernandez G.E."/>
            <person name="Lomsadze A."/>
            <person name="Armour M."/>
            <person name="Olukolu B."/>
            <person name="Poorten T."/>
            <person name="Britton C."/>
            <person name="Davik J."/>
            <person name="Ashrafi H."/>
            <person name="Aiden E.L."/>
            <person name="Borodovsky M."/>
            <person name="Worthington M."/>
        </authorList>
    </citation>
    <scope>NUCLEOTIDE SEQUENCE [LARGE SCALE GENOMIC DNA]</scope>
    <source>
        <strain evidence="2">PI 553951</strain>
    </source>
</reference>
<feature type="region of interest" description="Disordered" evidence="1">
    <location>
        <begin position="59"/>
        <end position="90"/>
    </location>
</feature>
<keyword evidence="3" id="KW-1185">Reference proteome</keyword>
<feature type="compositionally biased region" description="Low complexity" evidence="1">
    <location>
        <begin position="169"/>
        <end position="179"/>
    </location>
</feature>
<comment type="caution">
    <text evidence="2">The sequence shown here is derived from an EMBL/GenBank/DDBJ whole genome shotgun (WGS) entry which is preliminary data.</text>
</comment>
<dbReference type="EMBL" id="JBEDUW010000004">
    <property type="protein sequence ID" value="KAK9931280.1"/>
    <property type="molecule type" value="Genomic_DNA"/>
</dbReference>
<dbReference type="PANTHER" id="PTHR35552">
    <property type="entry name" value="MEDIATOR OF RNA POLYMERASE II TRANSCRIPTION SUBUNIT 8"/>
    <property type="match status" value="1"/>
</dbReference>
<dbReference type="PANTHER" id="PTHR35552:SF1">
    <property type="entry name" value="MEDIATOR OF RNA POLYMERASE II TRANSCRIPTION SUBUNIT 8"/>
    <property type="match status" value="1"/>
</dbReference>
<organism evidence="2 3">
    <name type="scientific">Rubus argutus</name>
    <name type="common">Southern blackberry</name>
    <dbReference type="NCBI Taxonomy" id="59490"/>
    <lineage>
        <taxon>Eukaryota</taxon>
        <taxon>Viridiplantae</taxon>
        <taxon>Streptophyta</taxon>
        <taxon>Embryophyta</taxon>
        <taxon>Tracheophyta</taxon>
        <taxon>Spermatophyta</taxon>
        <taxon>Magnoliopsida</taxon>
        <taxon>eudicotyledons</taxon>
        <taxon>Gunneridae</taxon>
        <taxon>Pentapetalae</taxon>
        <taxon>rosids</taxon>
        <taxon>fabids</taxon>
        <taxon>Rosales</taxon>
        <taxon>Rosaceae</taxon>
        <taxon>Rosoideae</taxon>
        <taxon>Rosoideae incertae sedis</taxon>
        <taxon>Rubus</taxon>
    </lineage>
</organism>
<sequence length="223" mass="24872">MQVPQHQQQQLLAQQQFRQSAMQGLGQNPLQQLHDLQGQAQQKFQSLHGQHQMQFSPSLGHQQFQGRQLPSGHVQHGISQNQLNPGSQMNRHLSQFSSAANSALFNAAQTTPNQMIPNMSATMSSQSLLPRMQFELPGNNSQRSHSSQILNDQMFNMGATNTGGMMPLQQQQQQQQQQQHGSQGAFGNMAQNAQNLQSNMVALQGTPQSHANFSQQRQQNQQQ</sequence>
<feature type="region of interest" description="Disordered" evidence="1">
    <location>
        <begin position="204"/>
        <end position="223"/>
    </location>
</feature>
<feature type="compositionally biased region" description="Polar residues" evidence="1">
    <location>
        <begin position="77"/>
        <end position="90"/>
    </location>
</feature>
<evidence type="ECO:0000313" key="2">
    <source>
        <dbReference type="EMBL" id="KAK9931280.1"/>
    </source>
</evidence>
<dbReference type="AlphaFoldDB" id="A0AAW1X2U4"/>
<accession>A0AAW1X2U4</accession>
<protein>
    <recommendedName>
        <fullName evidence="4">Mediator of RNA polymerase II transcription subunit 8-like</fullName>
    </recommendedName>
</protein>
<proteinExistence type="predicted"/>
<name>A0AAW1X2U4_RUBAR</name>
<feature type="compositionally biased region" description="Polar residues" evidence="1">
    <location>
        <begin position="204"/>
        <end position="214"/>
    </location>
</feature>
<dbReference type="Proteomes" id="UP001457282">
    <property type="component" value="Unassembled WGS sequence"/>
</dbReference>
<dbReference type="InterPro" id="IPR038795">
    <property type="entry name" value="MED8_plant"/>
</dbReference>
<dbReference type="GO" id="GO:0016592">
    <property type="term" value="C:mediator complex"/>
    <property type="evidence" value="ECO:0007669"/>
    <property type="project" value="InterPro"/>
</dbReference>
<evidence type="ECO:0000256" key="1">
    <source>
        <dbReference type="SAM" id="MobiDB-lite"/>
    </source>
</evidence>
<feature type="region of interest" description="Disordered" evidence="1">
    <location>
        <begin position="156"/>
        <end position="185"/>
    </location>
</feature>